<reference evidence="2 3" key="1">
    <citation type="submission" date="2019-01" db="EMBL/GenBank/DDBJ databases">
        <title>Lactibacter flavus gen. nov., sp. nov., a novel bacterium of the family Propionibacteriaceae isolated from raw milk and dairy products.</title>
        <authorList>
            <person name="Huptas C."/>
            <person name="Wenning M."/>
            <person name="Breitenwieser F."/>
            <person name="Doll E."/>
            <person name="Von Neubeck M."/>
            <person name="Busse H.-J."/>
            <person name="Scherer S."/>
        </authorList>
    </citation>
    <scope>NUCLEOTIDE SEQUENCE [LARGE SCALE GENOMIC DNA]</scope>
    <source>
        <strain evidence="2 3">KCTC 33808</strain>
    </source>
</reference>
<protein>
    <submittedName>
        <fullName evidence="2">NADPH-dependent oxidoreductase</fullName>
    </submittedName>
</protein>
<feature type="domain" description="NADPH-dependent FMN reductase-like" evidence="1">
    <location>
        <begin position="1"/>
        <end position="148"/>
    </location>
</feature>
<gene>
    <name evidence="2" type="ORF">ET989_01145</name>
</gene>
<accession>A0A4Q9KGW8</accession>
<dbReference type="GO" id="GO:0005829">
    <property type="term" value="C:cytosol"/>
    <property type="evidence" value="ECO:0007669"/>
    <property type="project" value="TreeGrafter"/>
</dbReference>
<dbReference type="PANTHER" id="PTHR30543">
    <property type="entry name" value="CHROMATE REDUCTASE"/>
    <property type="match status" value="1"/>
</dbReference>
<dbReference type="OrthoDB" id="9812295at2"/>
<comment type="caution">
    <text evidence="2">The sequence shown here is derived from an EMBL/GenBank/DDBJ whole genome shotgun (WGS) entry which is preliminary data.</text>
</comment>
<evidence type="ECO:0000313" key="3">
    <source>
        <dbReference type="Proteomes" id="UP000292373"/>
    </source>
</evidence>
<dbReference type="GO" id="GO:0016491">
    <property type="term" value="F:oxidoreductase activity"/>
    <property type="evidence" value="ECO:0007669"/>
    <property type="project" value="InterPro"/>
</dbReference>
<evidence type="ECO:0000313" key="2">
    <source>
        <dbReference type="EMBL" id="TBT88589.1"/>
    </source>
</evidence>
<dbReference type="InterPro" id="IPR050712">
    <property type="entry name" value="NAD(P)H-dep_reductase"/>
</dbReference>
<dbReference type="Proteomes" id="UP000292373">
    <property type="component" value="Unassembled WGS sequence"/>
</dbReference>
<dbReference type="SUPFAM" id="SSF52218">
    <property type="entry name" value="Flavoproteins"/>
    <property type="match status" value="1"/>
</dbReference>
<dbReference type="RefSeq" id="WP_131166719.1">
    <property type="nucleotide sequence ID" value="NZ_SDMQ01000001.1"/>
</dbReference>
<dbReference type="Gene3D" id="3.40.50.360">
    <property type="match status" value="1"/>
</dbReference>
<dbReference type="GO" id="GO:0010181">
    <property type="term" value="F:FMN binding"/>
    <property type="evidence" value="ECO:0007669"/>
    <property type="project" value="TreeGrafter"/>
</dbReference>
<dbReference type="InterPro" id="IPR029039">
    <property type="entry name" value="Flavoprotein-like_sf"/>
</dbReference>
<proteinExistence type="predicted"/>
<dbReference type="AlphaFoldDB" id="A0A4Q9KGW8"/>
<organism evidence="2 3">
    <name type="scientific">Propioniciclava sinopodophylli</name>
    <dbReference type="NCBI Taxonomy" id="1837344"/>
    <lineage>
        <taxon>Bacteria</taxon>
        <taxon>Bacillati</taxon>
        <taxon>Actinomycetota</taxon>
        <taxon>Actinomycetes</taxon>
        <taxon>Propionibacteriales</taxon>
        <taxon>Propionibacteriaceae</taxon>
        <taxon>Propioniciclava</taxon>
    </lineage>
</organism>
<evidence type="ECO:0000259" key="1">
    <source>
        <dbReference type="Pfam" id="PF03358"/>
    </source>
</evidence>
<dbReference type="InterPro" id="IPR005025">
    <property type="entry name" value="FMN_Rdtase-like_dom"/>
</dbReference>
<dbReference type="EMBL" id="SDMQ01000001">
    <property type="protein sequence ID" value="TBT88589.1"/>
    <property type="molecule type" value="Genomic_DNA"/>
</dbReference>
<name>A0A4Q9KGW8_9ACTN</name>
<dbReference type="Pfam" id="PF03358">
    <property type="entry name" value="FMN_red"/>
    <property type="match status" value="1"/>
</dbReference>
<keyword evidence="3" id="KW-1185">Reference proteome</keyword>
<dbReference type="PANTHER" id="PTHR30543:SF21">
    <property type="entry name" value="NAD(P)H-DEPENDENT FMN REDUCTASE LOT6"/>
    <property type="match status" value="1"/>
</dbReference>
<sequence>MKIGIIVGSIREGRKGEAVGQWVAEQAQGRDATYELLDLKAFDVPLLTSPTHPMQAKKSYDDERVQAWSDAVDSCDGYVFVTPEYNHGVPGALKNAVDSLGSEWVGKAVSLVGYGSVGGVRAIENWRTVLANFSAVVTRAELNLSTFTDWADNEFKPSERRTKEIAELFTALEKAAS</sequence>